<evidence type="ECO:0000256" key="4">
    <source>
        <dbReference type="ARBA" id="ARBA00022679"/>
    </source>
</evidence>
<dbReference type="SUPFAM" id="SSF53448">
    <property type="entry name" value="Nucleotide-diphospho-sugar transferases"/>
    <property type="match status" value="1"/>
</dbReference>
<protein>
    <submittedName>
        <fullName evidence="8">Glycosyl transferase family 2</fullName>
    </submittedName>
</protein>
<dbReference type="Gene3D" id="3.90.550.10">
    <property type="entry name" value="Spore Coat Polysaccharide Biosynthesis Protein SpsA, Chain A"/>
    <property type="match status" value="1"/>
</dbReference>
<evidence type="ECO:0000256" key="3">
    <source>
        <dbReference type="ARBA" id="ARBA00022676"/>
    </source>
</evidence>
<keyword evidence="9" id="KW-1185">Reference proteome</keyword>
<dbReference type="HOGENOM" id="CLU_069115_0_0_0"/>
<dbReference type="GO" id="GO:0005886">
    <property type="term" value="C:plasma membrane"/>
    <property type="evidence" value="ECO:0007669"/>
    <property type="project" value="UniProtKB-SubCell"/>
</dbReference>
<keyword evidence="3" id="KW-0328">Glycosyltransferase</keyword>
<dbReference type="eggNOG" id="COG1216">
    <property type="taxonomic scope" value="Bacteria"/>
</dbReference>
<sequence length="374" mass="41505">MDDRPPTTHPNLRVSVVVPAHNAAHDLKRCLVAIRAGDRTPDELIVVDDGSTDATSDVATQHGARVVRHDRALGPSAARNTGAQAASGDLLAFFDADVIPHRDALARAVAHLERHPEIDGVFGSYDDHPEAVGLLSRFRNLWHHHIHHRGEFDAEGARPASTFWTGVGVLRRARFLELGGFDARRYPRPSIEDIEFGYRLTDQGGRLQLMPAIQATHLKRWTLFDTIRTDIFKRGVPWLILLRSRTAPQTDLNLDPRQKWAAALVAAGVACLPATFWYPGFALGFALTTFVMILINRSFFQFAARRFGLGFALGCVPCLLVYYGCCLASVPIAWLVIRWAGIDTRLRPIPIATIPAPHQPTGTRQWVEPPHATR</sequence>
<gene>
    <name evidence="8" type="ordered locus">Isop_0600</name>
</gene>
<name>E8R075_ISOPI</name>
<comment type="subcellular location">
    <subcellularLocation>
        <location evidence="1">Cell membrane</location>
    </subcellularLocation>
</comment>
<accession>E8R075</accession>
<evidence type="ECO:0000313" key="9">
    <source>
        <dbReference type="Proteomes" id="UP000008631"/>
    </source>
</evidence>
<evidence type="ECO:0000256" key="1">
    <source>
        <dbReference type="ARBA" id="ARBA00004236"/>
    </source>
</evidence>
<evidence type="ECO:0000256" key="2">
    <source>
        <dbReference type="ARBA" id="ARBA00022475"/>
    </source>
</evidence>
<dbReference type="CDD" id="cd00761">
    <property type="entry name" value="Glyco_tranf_GTA_type"/>
    <property type="match status" value="1"/>
</dbReference>
<dbReference type="GO" id="GO:0016757">
    <property type="term" value="F:glycosyltransferase activity"/>
    <property type="evidence" value="ECO:0007669"/>
    <property type="project" value="UniProtKB-KW"/>
</dbReference>
<reference key="1">
    <citation type="submission" date="2010-11" db="EMBL/GenBank/DDBJ databases">
        <title>The complete sequence of chromosome of Isophaera pallida ATCC 43644.</title>
        <authorList>
            <consortium name="US DOE Joint Genome Institute (JGI-PGF)"/>
            <person name="Lucas S."/>
            <person name="Copeland A."/>
            <person name="Lapidus A."/>
            <person name="Bruce D."/>
            <person name="Goodwin L."/>
            <person name="Pitluck S."/>
            <person name="Kyrpides N."/>
            <person name="Mavromatis K."/>
            <person name="Pagani I."/>
            <person name="Ivanova N."/>
            <person name="Saunders E."/>
            <person name="Brettin T."/>
            <person name="Detter J.C."/>
            <person name="Han C."/>
            <person name="Tapia R."/>
            <person name="Land M."/>
            <person name="Hauser L."/>
            <person name="Markowitz V."/>
            <person name="Cheng J.-F."/>
            <person name="Hugenholtz P."/>
            <person name="Woyke T."/>
            <person name="Wu D."/>
            <person name="Eisen J.A."/>
        </authorList>
    </citation>
    <scope>NUCLEOTIDE SEQUENCE</scope>
    <source>
        <strain>ATCC 43644</strain>
    </source>
</reference>
<dbReference type="PANTHER" id="PTHR43646">
    <property type="entry name" value="GLYCOSYLTRANSFERASE"/>
    <property type="match status" value="1"/>
</dbReference>
<organism evidence="8 9">
    <name type="scientific">Isosphaera pallida (strain ATCC 43644 / DSM 9630 / IS1B)</name>
    <dbReference type="NCBI Taxonomy" id="575540"/>
    <lineage>
        <taxon>Bacteria</taxon>
        <taxon>Pseudomonadati</taxon>
        <taxon>Planctomycetota</taxon>
        <taxon>Planctomycetia</taxon>
        <taxon>Isosphaerales</taxon>
        <taxon>Isosphaeraceae</taxon>
        <taxon>Isosphaera</taxon>
    </lineage>
</organism>
<dbReference type="RefSeq" id="WP_013563482.1">
    <property type="nucleotide sequence ID" value="NC_014962.1"/>
</dbReference>
<keyword evidence="4 8" id="KW-0808">Transferase</keyword>
<keyword evidence="5 6" id="KW-0472">Membrane</keyword>
<evidence type="ECO:0000256" key="5">
    <source>
        <dbReference type="ARBA" id="ARBA00023136"/>
    </source>
</evidence>
<dbReference type="AlphaFoldDB" id="E8R075"/>
<dbReference type="InParanoid" id="E8R075"/>
<reference evidence="8 9" key="2">
    <citation type="journal article" date="2011" name="Stand. Genomic Sci.">
        <title>Complete genome sequence of Isosphaera pallida type strain (IS1B).</title>
        <authorList>
            <consortium name="US DOE Joint Genome Institute (JGI-PGF)"/>
            <person name="Goker M."/>
            <person name="Cleland D."/>
            <person name="Saunders E."/>
            <person name="Lapidus A."/>
            <person name="Nolan M."/>
            <person name="Lucas S."/>
            <person name="Hammon N."/>
            <person name="Deshpande S."/>
            <person name="Cheng J.F."/>
            <person name="Tapia R."/>
            <person name="Han C."/>
            <person name="Goodwin L."/>
            <person name="Pitluck S."/>
            <person name="Liolios K."/>
            <person name="Pagani I."/>
            <person name="Ivanova N."/>
            <person name="Mavromatis K."/>
            <person name="Pati A."/>
            <person name="Chen A."/>
            <person name="Palaniappan K."/>
            <person name="Land M."/>
            <person name="Hauser L."/>
            <person name="Chang Y.J."/>
            <person name="Jeffries C.D."/>
            <person name="Detter J.C."/>
            <person name="Beck B."/>
            <person name="Woyke T."/>
            <person name="Bristow J."/>
            <person name="Eisen J.A."/>
            <person name="Markowitz V."/>
            <person name="Hugenholtz P."/>
            <person name="Kyrpides N.C."/>
            <person name="Klenk H.P."/>
        </authorList>
    </citation>
    <scope>NUCLEOTIDE SEQUENCE [LARGE SCALE GENOMIC DNA]</scope>
    <source>
        <strain evidence="9">ATCC 43644 / DSM 9630 / IS1B</strain>
    </source>
</reference>
<evidence type="ECO:0000313" key="8">
    <source>
        <dbReference type="EMBL" id="ADV61193.1"/>
    </source>
</evidence>
<dbReference type="STRING" id="575540.Isop_0600"/>
<dbReference type="EMBL" id="CP002353">
    <property type="protein sequence ID" value="ADV61193.1"/>
    <property type="molecule type" value="Genomic_DNA"/>
</dbReference>
<dbReference type="PANTHER" id="PTHR43646:SF2">
    <property type="entry name" value="GLYCOSYLTRANSFERASE 2-LIKE DOMAIN-CONTAINING PROTEIN"/>
    <property type="match status" value="1"/>
</dbReference>
<feature type="transmembrane region" description="Helical" evidence="6">
    <location>
        <begin position="276"/>
        <end position="295"/>
    </location>
</feature>
<feature type="domain" description="Glycosyltransferase 2-like" evidence="7">
    <location>
        <begin position="15"/>
        <end position="142"/>
    </location>
</feature>
<feature type="transmembrane region" description="Helical" evidence="6">
    <location>
        <begin position="307"/>
        <end position="337"/>
    </location>
</feature>
<evidence type="ECO:0000259" key="7">
    <source>
        <dbReference type="Pfam" id="PF00535"/>
    </source>
</evidence>
<dbReference type="KEGG" id="ipa:Isop_0600"/>
<evidence type="ECO:0000256" key="6">
    <source>
        <dbReference type="SAM" id="Phobius"/>
    </source>
</evidence>
<dbReference type="InterPro" id="IPR029044">
    <property type="entry name" value="Nucleotide-diphossugar_trans"/>
</dbReference>
<keyword evidence="6" id="KW-0812">Transmembrane</keyword>
<dbReference type="InterPro" id="IPR001173">
    <property type="entry name" value="Glyco_trans_2-like"/>
</dbReference>
<proteinExistence type="predicted"/>
<keyword evidence="2" id="KW-1003">Cell membrane</keyword>
<dbReference type="Proteomes" id="UP000008631">
    <property type="component" value="Chromosome"/>
</dbReference>
<dbReference type="Pfam" id="PF00535">
    <property type="entry name" value="Glycos_transf_2"/>
    <property type="match status" value="1"/>
</dbReference>
<keyword evidence="6" id="KW-1133">Transmembrane helix</keyword>